<dbReference type="GO" id="GO:0000781">
    <property type="term" value="C:chromosome, telomeric region"/>
    <property type="evidence" value="ECO:0007669"/>
    <property type="project" value="GOC"/>
</dbReference>
<feature type="compositionally biased region" description="Low complexity" evidence="1">
    <location>
        <begin position="389"/>
        <end position="398"/>
    </location>
</feature>
<evidence type="ECO:0000256" key="1">
    <source>
        <dbReference type="SAM" id="MobiDB-lite"/>
    </source>
</evidence>
<dbReference type="Proteomes" id="UP001146793">
    <property type="component" value="Unassembled WGS sequence"/>
</dbReference>
<feature type="compositionally biased region" description="Basic and acidic residues" evidence="1">
    <location>
        <begin position="168"/>
        <end position="204"/>
    </location>
</feature>
<dbReference type="InterPro" id="IPR017380">
    <property type="entry name" value="Hist_AcTrfase_B-typ_cat-su"/>
</dbReference>
<dbReference type="Gene3D" id="3.90.360.10">
    <property type="entry name" value="Histone acetyl transferase 1 (HAT1), N-terminal domain"/>
    <property type="match status" value="1"/>
</dbReference>
<dbReference type="SUPFAM" id="SSF55729">
    <property type="entry name" value="Acyl-CoA N-acyltransferases (Nat)"/>
    <property type="match status" value="1"/>
</dbReference>
<feature type="region of interest" description="Disordered" evidence="1">
    <location>
        <begin position="651"/>
        <end position="685"/>
    </location>
</feature>
<feature type="compositionally biased region" description="Acidic residues" evidence="1">
    <location>
        <begin position="205"/>
        <end position="231"/>
    </location>
</feature>
<dbReference type="InterPro" id="IPR016181">
    <property type="entry name" value="Acyl_CoA_acyltransferase"/>
</dbReference>
<dbReference type="Gene3D" id="3.40.630.30">
    <property type="match status" value="2"/>
</dbReference>
<dbReference type="EMBL" id="JANTQA010000057">
    <property type="protein sequence ID" value="KAJ3428683.1"/>
    <property type="molecule type" value="Genomic_DNA"/>
</dbReference>
<dbReference type="GO" id="GO:0031509">
    <property type="term" value="P:subtelomeric heterochromatin formation"/>
    <property type="evidence" value="ECO:0007669"/>
    <property type="project" value="InterPro"/>
</dbReference>
<feature type="region of interest" description="Disordered" evidence="1">
    <location>
        <begin position="387"/>
        <end position="420"/>
    </location>
</feature>
<comment type="caution">
    <text evidence="2">The sequence shown here is derived from an EMBL/GenBank/DDBJ whole genome shotgun (WGS) entry which is preliminary data.</text>
</comment>
<dbReference type="InterPro" id="IPR037113">
    <property type="entry name" value="Hat1_N_sf"/>
</dbReference>
<feature type="region of interest" description="Disordered" evidence="1">
    <location>
        <begin position="168"/>
        <end position="234"/>
    </location>
</feature>
<accession>A0AAV7YG07</accession>
<dbReference type="AlphaFoldDB" id="A0AAV7YG07"/>
<protein>
    <submittedName>
        <fullName evidence="2">Histone acetyltransferase type b catalytic subunit</fullName>
    </submittedName>
</protein>
<feature type="compositionally biased region" description="Basic and acidic residues" evidence="1">
    <location>
        <begin position="594"/>
        <end position="608"/>
    </location>
</feature>
<evidence type="ECO:0000313" key="2">
    <source>
        <dbReference type="EMBL" id="KAJ3428683.1"/>
    </source>
</evidence>
<feature type="region of interest" description="Disordered" evidence="1">
    <location>
        <begin position="578"/>
        <end position="632"/>
    </location>
</feature>
<dbReference type="PANTHER" id="PTHR12046">
    <property type="entry name" value="HISTONE ACETYLTRANSFERASE TYPE B CATALYTIC SUBUNIT"/>
    <property type="match status" value="1"/>
</dbReference>
<organism evidence="2 3">
    <name type="scientific">Anaeramoeba flamelloides</name>
    <dbReference type="NCBI Taxonomy" id="1746091"/>
    <lineage>
        <taxon>Eukaryota</taxon>
        <taxon>Metamonada</taxon>
        <taxon>Anaeramoebidae</taxon>
        <taxon>Anaeramoeba</taxon>
    </lineage>
</organism>
<sequence length="797" mass="94816">MTESTIFTSTSIPVSREKITNTTKSVVIYLHRDMKILHKFSPEQSSLFFQKSEKKNRHNPLVIHLHLTPSCREGFFEHYGSIDQNQKQSNRELAQRKLSELSNSLETNSLFYNQTKAKKTITIPNRLFKLIPKTTKSVIRKAIEQSNSKILDSNILLKINAKNFEEKKLPQQEAKTNKKEKKTEESKKLTKHKNKDDTNKNEKDKDEEEDGDEEEDEGEDEKDEDDEEEGENNEKVIKSLLQSIQKKEEKVNLNNKQIISKIKKSFEKGNLLDSRIEFDYKVETEIRTQWSPPGKLITKYKLPLIKEQSSLSNLKFEVFSSKFDDPVFKDYFKSIQHLLIWFDFKNQSFDFKDNFWTIYLLFEKVQKYDDPKPNNFQNHQINQLIKSYNNNNNNNNNNKNDKENENEKENGNNKNHDNSLKILNEKQKKKKSYYYALAGIATSYRYFKYPDQYRCRINNFIIFPPYCSNQNQKKFLNSIYLDPLKDPSVFEITSEIESSTFSSIRTQLDLENLWKDGYFLKKYFINHFKKKKYTMKKNNFINYHNINVNLNTIEKKEVIPNSNFNNDDDDEKKNEMNLTENKLKGDGNISNTKQKKENEEFSNQKKQMEQMTINKESESNIEKTQNNNQKEELIKQIKKNSMNMEIEMKKKTNNQNDKSMLEEKTENQKSPKSGNNSSGISNSDILNKLNDENEMVLENEKKIKNHDLNKLIKEIKIKTKLHNSQIIKCFQISLFNYLCFYINKKLMKKFRIQIKKRLYIENVEYFSDPIHRKEWLEEKYLEEITEFNNILSRINEK</sequence>
<reference evidence="2" key="1">
    <citation type="submission" date="2022-08" db="EMBL/GenBank/DDBJ databases">
        <title>Novel sulphate-reducing endosymbionts in the free-living metamonad Anaeramoeba.</title>
        <authorList>
            <person name="Jerlstrom-Hultqvist J."/>
            <person name="Cepicka I."/>
            <person name="Gallot-Lavallee L."/>
            <person name="Salas-Leiva D."/>
            <person name="Curtis B.A."/>
            <person name="Zahonova K."/>
            <person name="Pipaliya S."/>
            <person name="Dacks J."/>
            <person name="Roger A.J."/>
        </authorList>
    </citation>
    <scope>NUCLEOTIDE SEQUENCE</scope>
    <source>
        <strain evidence="2">Busselton2</strain>
    </source>
</reference>
<dbReference type="GO" id="GO:0004402">
    <property type="term" value="F:histone acetyltransferase activity"/>
    <property type="evidence" value="ECO:0007669"/>
    <property type="project" value="InterPro"/>
</dbReference>
<feature type="compositionally biased region" description="Basic and acidic residues" evidence="1">
    <location>
        <begin position="659"/>
        <end position="669"/>
    </location>
</feature>
<proteinExistence type="predicted"/>
<evidence type="ECO:0000313" key="3">
    <source>
        <dbReference type="Proteomes" id="UP001146793"/>
    </source>
</evidence>
<feature type="compositionally biased region" description="Basic and acidic residues" evidence="1">
    <location>
        <begin position="399"/>
        <end position="420"/>
    </location>
</feature>
<feature type="compositionally biased region" description="Low complexity" evidence="1">
    <location>
        <begin position="670"/>
        <end position="683"/>
    </location>
</feature>
<dbReference type="GO" id="GO:0005634">
    <property type="term" value="C:nucleus"/>
    <property type="evidence" value="ECO:0007669"/>
    <property type="project" value="InterPro"/>
</dbReference>
<gene>
    <name evidence="2" type="ORF">M0812_24012</name>
</gene>
<name>A0AAV7YG07_9EUKA</name>